<dbReference type="Proteomes" id="UP000029833">
    <property type="component" value="Unassembled WGS sequence"/>
</dbReference>
<dbReference type="STRING" id="1408250.Q760_15640"/>
<sequence>MLLAATVLALVGMGGPPATAAPPDGVLCSSLPRQGEGVQDLRIEGDLIADSANGTGCFLERVIVDGDVHAVSYLGLTGSTVHGDVIVTADGHVAAVDGSAVLGDVVLDTGAYSWRGLGMRDATIYGSVRGTAGTVQLYGLSGRSVVHGDYDVTTTSRLQMVRSTVWGHVETRDGRLLLHNSFLRDGLTSTGQGVLVCRSSVDGDLTVTHAHAYGRLGLEGSEPCGAYVTGSVHLLDNPHSIDIGVLTVGGDLVCSGNTGPRVVTWTAATAVTGTRTGQCA</sequence>
<dbReference type="AlphaFoldDB" id="A0A0A0B9X6"/>
<comment type="caution">
    <text evidence="2">The sequence shown here is derived from an EMBL/GenBank/DDBJ whole genome shotgun (WGS) entry which is preliminary data.</text>
</comment>
<organism evidence="2 3">
    <name type="scientific">Cellulomonas cellasea DSM 20118</name>
    <dbReference type="NCBI Taxonomy" id="1408250"/>
    <lineage>
        <taxon>Bacteria</taxon>
        <taxon>Bacillati</taxon>
        <taxon>Actinomycetota</taxon>
        <taxon>Actinomycetes</taxon>
        <taxon>Micrococcales</taxon>
        <taxon>Cellulomonadaceae</taxon>
        <taxon>Cellulomonas</taxon>
    </lineage>
</organism>
<evidence type="ECO:0000313" key="2">
    <source>
        <dbReference type="EMBL" id="KGM02081.1"/>
    </source>
</evidence>
<feature type="chain" id="PRO_5001959397" evidence="1">
    <location>
        <begin position="21"/>
        <end position="280"/>
    </location>
</feature>
<keyword evidence="3" id="KW-1185">Reference proteome</keyword>
<keyword evidence="1" id="KW-0732">Signal</keyword>
<evidence type="ECO:0000256" key="1">
    <source>
        <dbReference type="SAM" id="SignalP"/>
    </source>
</evidence>
<dbReference type="EMBL" id="AXNT01000067">
    <property type="protein sequence ID" value="KGM02081.1"/>
    <property type="molecule type" value="Genomic_DNA"/>
</dbReference>
<evidence type="ECO:0000313" key="3">
    <source>
        <dbReference type="Proteomes" id="UP000029833"/>
    </source>
</evidence>
<dbReference type="RefSeq" id="WP_034630109.1">
    <property type="nucleotide sequence ID" value="NZ_AXNT01000067.1"/>
</dbReference>
<name>A0A0A0B9X6_9CELL</name>
<feature type="signal peptide" evidence="1">
    <location>
        <begin position="1"/>
        <end position="20"/>
    </location>
</feature>
<accession>A0A0A0B9X6</accession>
<protein>
    <submittedName>
        <fullName evidence="2">Uncharacterized protein</fullName>
    </submittedName>
</protein>
<reference evidence="2 3" key="1">
    <citation type="submission" date="2013-10" db="EMBL/GenBank/DDBJ databases">
        <authorList>
            <person name="Wang G."/>
            <person name="Zhuang W."/>
        </authorList>
    </citation>
    <scope>NUCLEOTIDE SEQUENCE [LARGE SCALE GENOMIC DNA]</scope>
    <source>
        <strain evidence="2 3">DSM 20118</strain>
    </source>
</reference>
<proteinExistence type="predicted"/>
<gene>
    <name evidence="2" type="ORF">Q760_15640</name>
</gene>